<dbReference type="PROSITE" id="PS00166">
    <property type="entry name" value="ENOYL_COA_HYDRATASE"/>
    <property type="match status" value="1"/>
</dbReference>
<dbReference type="GO" id="GO:0004300">
    <property type="term" value="F:enoyl-CoA hydratase activity"/>
    <property type="evidence" value="ECO:0007669"/>
    <property type="project" value="UniProtKB-EC"/>
</dbReference>
<dbReference type="InterPro" id="IPR029045">
    <property type="entry name" value="ClpP/crotonase-like_dom_sf"/>
</dbReference>
<keyword evidence="5" id="KW-1185">Reference proteome</keyword>
<dbReference type="PANTHER" id="PTHR11941:SF54">
    <property type="entry name" value="ENOYL-COA HYDRATASE, MITOCHONDRIAL"/>
    <property type="match status" value="1"/>
</dbReference>
<gene>
    <name evidence="4" type="ORF">QLQ16_09340</name>
</gene>
<evidence type="ECO:0000256" key="3">
    <source>
        <dbReference type="RuleBase" id="RU003707"/>
    </source>
</evidence>
<keyword evidence="2 4" id="KW-0456">Lyase</keyword>
<evidence type="ECO:0000313" key="5">
    <source>
        <dbReference type="Proteomes" id="UP001431902"/>
    </source>
</evidence>
<dbReference type="RefSeq" id="WP_283224424.1">
    <property type="nucleotide sequence ID" value="NZ_JASGBH010000006.1"/>
</dbReference>
<organism evidence="4 5">
    <name type="scientific">Limnohabitans lacus</name>
    <dbReference type="NCBI Taxonomy" id="3045173"/>
    <lineage>
        <taxon>Bacteria</taxon>
        <taxon>Pseudomonadati</taxon>
        <taxon>Pseudomonadota</taxon>
        <taxon>Betaproteobacteria</taxon>
        <taxon>Burkholderiales</taxon>
        <taxon>Comamonadaceae</taxon>
        <taxon>Limnohabitans</taxon>
    </lineage>
</organism>
<dbReference type="InterPro" id="IPR001753">
    <property type="entry name" value="Enoyl-CoA_hydra/iso"/>
</dbReference>
<accession>A0ABT6X7D3</accession>
<dbReference type="Pfam" id="PF00378">
    <property type="entry name" value="ECH_1"/>
    <property type="match status" value="1"/>
</dbReference>
<evidence type="ECO:0000256" key="1">
    <source>
        <dbReference type="ARBA" id="ARBA00005254"/>
    </source>
</evidence>
<proteinExistence type="inferred from homology"/>
<dbReference type="CDD" id="cd06558">
    <property type="entry name" value="crotonase-like"/>
    <property type="match status" value="1"/>
</dbReference>
<dbReference type="SUPFAM" id="SSF52096">
    <property type="entry name" value="ClpP/crotonase"/>
    <property type="match status" value="1"/>
</dbReference>
<evidence type="ECO:0000313" key="4">
    <source>
        <dbReference type="EMBL" id="MDI9234039.1"/>
    </source>
</evidence>
<protein>
    <submittedName>
        <fullName evidence="4">Enoyl-CoA hydratase</fullName>
        <ecNumber evidence="4">4.2.1.17</ecNumber>
    </submittedName>
</protein>
<dbReference type="Gene3D" id="3.90.226.10">
    <property type="entry name" value="2-enoyl-CoA Hydratase, Chain A, domain 1"/>
    <property type="match status" value="1"/>
</dbReference>
<comment type="caution">
    <text evidence="4">The sequence shown here is derived from an EMBL/GenBank/DDBJ whole genome shotgun (WGS) entry which is preliminary data.</text>
</comment>
<reference evidence="4" key="1">
    <citation type="submission" date="2023-05" db="EMBL/GenBank/DDBJ databases">
        <title>Limnohabitans sp. strain HM2-2 Genome sequencing and assembly.</title>
        <authorList>
            <person name="Jung Y."/>
        </authorList>
    </citation>
    <scope>NUCLEOTIDE SEQUENCE</scope>
    <source>
        <strain evidence="4">HM2-2</strain>
    </source>
</reference>
<dbReference type="InterPro" id="IPR014748">
    <property type="entry name" value="Enoyl-CoA_hydra_C"/>
</dbReference>
<dbReference type="InterPro" id="IPR018376">
    <property type="entry name" value="Enoyl-CoA_hyd/isom_CS"/>
</dbReference>
<sequence length="259" mass="27718">MSYENIEVRTEGGKVGIITLNRPKALNALNGPLMDELGAALKAFDADEAIGCMVITGSEKAFAAGADIAAMAKYNFHEVYKNDFITRNWETIRTIRKPVIAAVAGFALGGGCELAMMCDFIIAADNAKFGQPEIKIGIIPGAGGTQRLPRAMGKSKAMDLVLTGRMMDAQEAERGGLVSRVVPLDKLMDEALGAALMICGYGQLATMAAKESVNRAFESGLSDGVMFERRIFHGLFATADQKEGMDAFLNKRPPNFVNG</sequence>
<dbReference type="EMBL" id="JASGBH010000006">
    <property type="protein sequence ID" value="MDI9234039.1"/>
    <property type="molecule type" value="Genomic_DNA"/>
</dbReference>
<dbReference type="NCBIfam" id="NF004517">
    <property type="entry name" value="PRK05862.1"/>
    <property type="match status" value="1"/>
</dbReference>
<dbReference type="Gene3D" id="1.10.12.10">
    <property type="entry name" value="Lyase 2-enoyl-coa Hydratase, Chain A, domain 2"/>
    <property type="match status" value="1"/>
</dbReference>
<name>A0ABT6X7D3_9BURK</name>
<dbReference type="EC" id="4.2.1.17" evidence="4"/>
<dbReference type="Proteomes" id="UP001431902">
    <property type="component" value="Unassembled WGS sequence"/>
</dbReference>
<dbReference type="PANTHER" id="PTHR11941">
    <property type="entry name" value="ENOYL-COA HYDRATASE-RELATED"/>
    <property type="match status" value="1"/>
</dbReference>
<comment type="similarity">
    <text evidence="1 3">Belongs to the enoyl-CoA hydratase/isomerase family.</text>
</comment>
<evidence type="ECO:0000256" key="2">
    <source>
        <dbReference type="ARBA" id="ARBA00023239"/>
    </source>
</evidence>